<dbReference type="SUPFAM" id="SSF103481">
    <property type="entry name" value="Multidrug resistance efflux transporter EmrE"/>
    <property type="match status" value="2"/>
</dbReference>
<reference evidence="9" key="1">
    <citation type="submission" date="2021-04" db="EMBL/GenBank/DDBJ databases">
        <title>Genome based classification of Actinospica acidithermotolerans sp. nov., an actinobacterium isolated from an Indonesian hot spring.</title>
        <authorList>
            <person name="Kusuma A.B."/>
            <person name="Putra K.E."/>
            <person name="Nafisah S."/>
            <person name="Loh J."/>
            <person name="Nouioui I."/>
            <person name="Goodfellow M."/>
        </authorList>
    </citation>
    <scope>NUCLEOTIDE SEQUENCE</scope>
    <source>
        <strain evidence="9">CSCA 57</strain>
    </source>
</reference>
<dbReference type="GO" id="GO:0005886">
    <property type="term" value="C:plasma membrane"/>
    <property type="evidence" value="ECO:0007669"/>
    <property type="project" value="UniProtKB-SubCell"/>
</dbReference>
<name>A0A941IV84_9ACTN</name>
<comment type="caution">
    <text evidence="9">The sequence shown here is derived from an EMBL/GenBank/DDBJ whole genome shotgun (WGS) entry which is preliminary data.</text>
</comment>
<evidence type="ECO:0000256" key="4">
    <source>
        <dbReference type="ARBA" id="ARBA00022692"/>
    </source>
</evidence>
<dbReference type="InterPro" id="IPR000620">
    <property type="entry name" value="EamA_dom"/>
</dbReference>
<evidence type="ECO:0000256" key="5">
    <source>
        <dbReference type="ARBA" id="ARBA00022989"/>
    </source>
</evidence>
<evidence type="ECO:0000259" key="8">
    <source>
        <dbReference type="Pfam" id="PF00892"/>
    </source>
</evidence>
<dbReference type="InterPro" id="IPR051258">
    <property type="entry name" value="Diverse_Substrate_Transporter"/>
</dbReference>
<feature type="transmembrane region" description="Helical" evidence="7">
    <location>
        <begin position="46"/>
        <end position="64"/>
    </location>
</feature>
<dbReference type="EMBL" id="JAGSOG010000153">
    <property type="protein sequence ID" value="MBR7836651.1"/>
    <property type="molecule type" value="Genomic_DNA"/>
</dbReference>
<comment type="subcellular location">
    <subcellularLocation>
        <location evidence="1">Cell membrane</location>
        <topology evidence="1">Multi-pass membrane protein</topology>
    </subcellularLocation>
</comment>
<keyword evidence="3" id="KW-1003">Cell membrane</keyword>
<feature type="domain" description="EamA" evidence="8">
    <location>
        <begin position="20"/>
        <end position="146"/>
    </location>
</feature>
<feature type="domain" description="EamA" evidence="8">
    <location>
        <begin position="159"/>
        <end position="288"/>
    </location>
</feature>
<evidence type="ECO:0000256" key="7">
    <source>
        <dbReference type="SAM" id="Phobius"/>
    </source>
</evidence>
<keyword evidence="4 7" id="KW-0812">Transmembrane</keyword>
<organism evidence="9 10">
    <name type="scientific">Actinospica durhamensis</name>
    <dbReference type="NCBI Taxonomy" id="1508375"/>
    <lineage>
        <taxon>Bacteria</taxon>
        <taxon>Bacillati</taxon>
        <taxon>Actinomycetota</taxon>
        <taxon>Actinomycetes</taxon>
        <taxon>Catenulisporales</taxon>
        <taxon>Actinospicaceae</taxon>
        <taxon>Actinospica</taxon>
    </lineage>
</organism>
<accession>A0A941IV84</accession>
<sequence>MLRIASTRNRRRLAFGHHDLALVAVTMVWGTTFLIIHIAMRHSGPLFFVGLRFTTAGLLTLLVFPTALRGATRHELAAGALIGLTLFLGYGLQTYGLRTIPSSASAFITALYVPMVPLFQWLLTRRPPKPAALLGIASAFIGLMLLAGPHGAAVHAGPGEFATLGAAVAAAAEIVLISRYAGNVDLRRITVVQLLVAGLLAFLAMPVTGEAVPSFSWIWLSAAVGLGVASALIQLTMNWAQKSVPATRATVIYAGEPVWGGVVGRLSGDRLPALALVGAGFIVLGVLISELRLPRRKAGAASGQTVVSPDEVPSTSLSL</sequence>
<feature type="transmembrane region" description="Helical" evidence="7">
    <location>
        <begin position="214"/>
        <end position="233"/>
    </location>
</feature>
<evidence type="ECO:0000256" key="1">
    <source>
        <dbReference type="ARBA" id="ARBA00004651"/>
    </source>
</evidence>
<dbReference type="Pfam" id="PF00892">
    <property type="entry name" value="EamA"/>
    <property type="match status" value="2"/>
</dbReference>
<feature type="transmembrane region" description="Helical" evidence="7">
    <location>
        <begin position="161"/>
        <end position="182"/>
    </location>
</feature>
<feature type="transmembrane region" description="Helical" evidence="7">
    <location>
        <begin position="20"/>
        <end position="40"/>
    </location>
</feature>
<proteinExistence type="inferred from homology"/>
<evidence type="ECO:0000256" key="2">
    <source>
        <dbReference type="ARBA" id="ARBA00007362"/>
    </source>
</evidence>
<dbReference type="InterPro" id="IPR037185">
    <property type="entry name" value="EmrE-like"/>
</dbReference>
<evidence type="ECO:0000256" key="3">
    <source>
        <dbReference type="ARBA" id="ARBA00022475"/>
    </source>
</evidence>
<dbReference type="Proteomes" id="UP000675781">
    <property type="component" value="Unassembled WGS sequence"/>
</dbReference>
<feature type="transmembrane region" description="Helical" evidence="7">
    <location>
        <begin position="189"/>
        <end position="208"/>
    </location>
</feature>
<gene>
    <name evidence="9" type="ORF">KDL01_25450</name>
</gene>
<keyword evidence="5 7" id="KW-1133">Transmembrane helix</keyword>
<protein>
    <submittedName>
        <fullName evidence="9">DMT family transporter</fullName>
    </submittedName>
</protein>
<evidence type="ECO:0000256" key="6">
    <source>
        <dbReference type="ARBA" id="ARBA00023136"/>
    </source>
</evidence>
<evidence type="ECO:0000313" key="9">
    <source>
        <dbReference type="EMBL" id="MBR7836651.1"/>
    </source>
</evidence>
<feature type="transmembrane region" description="Helical" evidence="7">
    <location>
        <begin position="270"/>
        <end position="288"/>
    </location>
</feature>
<dbReference type="AlphaFoldDB" id="A0A941IV84"/>
<feature type="transmembrane region" description="Helical" evidence="7">
    <location>
        <begin position="104"/>
        <end position="124"/>
    </location>
</feature>
<dbReference type="PANTHER" id="PTHR42920">
    <property type="entry name" value="OS03G0707200 PROTEIN-RELATED"/>
    <property type="match status" value="1"/>
</dbReference>
<dbReference type="PANTHER" id="PTHR42920:SF5">
    <property type="entry name" value="EAMA DOMAIN-CONTAINING PROTEIN"/>
    <property type="match status" value="1"/>
</dbReference>
<keyword evidence="10" id="KW-1185">Reference proteome</keyword>
<dbReference type="RefSeq" id="WP_212531125.1">
    <property type="nucleotide sequence ID" value="NZ_JAGSOG010000153.1"/>
</dbReference>
<feature type="transmembrane region" description="Helical" evidence="7">
    <location>
        <begin position="76"/>
        <end position="92"/>
    </location>
</feature>
<comment type="similarity">
    <text evidence="2">Belongs to the EamA transporter family.</text>
</comment>
<evidence type="ECO:0000313" key="10">
    <source>
        <dbReference type="Proteomes" id="UP000675781"/>
    </source>
</evidence>
<keyword evidence="6 7" id="KW-0472">Membrane</keyword>
<feature type="transmembrane region" description="Helical" evidence="7">
    <location>
        <begin position="131"/>
        <end position="149"/>
    </location>
</feature>